<name>A0A6A5VKS8_9PLEO</name>
<proteinExistence type="predicted"/>
<dbReference type="Pfam" id="PF26616">
    <property type="entry name" value="CorA-like"/>
    <property type="match status" value="1"/>
</dbReference>
<feature type="compositionally biased region" description="Pro residues" evidence="1">
    <location>
        <begin position="361"/>
        <end position="378"/>
    </location>
</feature>
<sequence length="599" mass="69018">MERLHQSCHAFERYPDNLRDLDIPPSQIANYKQRLEEQEKNKLFVREGQASVEFLSWGPVGDAPQVLFTGLAKSLTELQASLRRTMHLRGKKEPHLIHIFIYAKTSRNALQISLDMLTYLFTYHRVAPAFLEFLYSTVYRTREENHDAYFSGVEEAHQLALPRLSQAFPELGRSGRLLKLSYNLRSAEKKPPELGLREYEFAWSIETMAVYHSFDIETGHALWLTCESNAKVRGYIKEIISSPVEFDLQSNRARFMATLATHVLVCDWTVQNWRWYLKALEDEIESIALGTRTFDLGGRGTFQNINAVRMDKKHSWSLLPVRRVGTTHSSGIAGLERIEVHSTSQIPSRPMFWSAKRNPSQPQPTPPSVPPPQTPPPKTTKEDEELLAFKDMQQIDLLEDQAREALLVLNLNIEVLEELQSQYKLVMGNAAFPEDLGNCESIEVLRFFKRMKNIQTRYQQLVGRAEKILVQLNHRKNSTFFLIQYRNMRQSRQSAIEMESMTKNMERVANRTQQEAISMRIITLVTLFFLPATSIATIFSSGIIIFKENDTWTAGKQSVLLYLAVCIPLTVGTFLVWWFMTKGVARLKKWIPTFLLPNA</sequence>
<evidence type="ECO:0000256" key="2">
    <source>
        <dbReference type="SAM" id="Phobius"/>
    </source>
</evidence>
<keyword evidence="5" id="KW-1185">Reference proteome</keyword>
<dbReference type="AlphaFoldDB" id="A0A6A5VKS8"/>
<protein>
    <recommendedName>
        <fullName evidence="3">CorA-like transporter domain-containing protein</fullName>
    </recommendedName>
</protein>
<reference evidence="4" key="1">
    <citation type="journal article" date="2020" name="Stud. Mycol.">
        <title>101 Dothideomycetes genomes: a test case for predicting lifestyles and emergence of pathogens.</title>
        <authorList>
            <person name="Haridas S."/>
            <person name="Albert R."/>
            <person name="Binder M."/>
            <person name="Bloem J."/>
            <person name="Labutti K."/>
            <person name="Salamov A."/>
            <person name="Andreopoulos B."/>
            <person name="Baker S."/>
            <person name="Barry K."/>
            <person name="Bills G."/>
            <person name="Bluhm B."/>
            <person name="Cannon C."/>
            <person name="Castanera R."/>
            <person name="Culley D."/>
            <person name="Daum C."/>
            <person name="Ezra D."/>
            <person name="Gonzalez J."/>
            <person name="Henrissat B."/>
            <person name="Kuo A."/>
            <person name="Liang C."/>
            <person name="Lipzen A."/>
            <person name="Lutzoni F."/>
            <person name="Magnuson J."/>
            <person name="Mondo S."/>
            <person name="Nolan M."/>
            <person name="Ohm R."/>
            <person name="Pangilinan J."/>
            <person name="Park H.-J."/>
            <person name="Ramirez L."/>
            <person name="Alfaro M."/>
            <person name="Sun H."/>
            <person name="Tritt A."/>
            <person name="Yoshinaga Y."/>
            <person name="Zwiers L.-H."/>
            <person name="Turgeon B."/>
            <person name="Goodwin S."/>
            <person name="Spatafora J."/>
            <person name="Crous P."/>
            <person name="Grigoriev I."/>
        </authorList>
    </citation>
    <scope>NUCLEOTIDE SEQUENCE</scope>
    <source>
        <strain evidence="4">CBS 107.79</strain>
    </source>
</reference>
<keyword evidence="2" id="KW-0472">Membrane</keyword>
<dbReference type="Proteomes" id="UP000800036">
    <property type="component" value="Unassembled WGS sequence"/>
</dbReference>
<feature type="domain" description="CorA-like transporter" evidence="3">
    <location>
        <begin position="6"/>
        <end position="287"/>
    </location>
</feature>
<dbReference type="OrthoDB" id="5396681at2759"/>
<evidence type="ECO:0000259" key="3">
    <source>
        <dbReference type="Pfam" id="PF26616"/>
    </source>
</evidence>
<keyword evidence="2" id="KW-1133">Transmembrane helix</keyword>
<evidence type="ECO:0000313" key="5">
    <source>
        <dbReference type="Proteomes" id="UP000800036"/>
    </source>
</evidence>
<feature type="transmembrane region" description="Helical" evidence="2">
    <location>
        <begin position="521"/>
        <end position="547"/>
    </location>
</feature>
<keyword evidence="2" id="KW-0812">Transmembrane</keyword>
<dbReference type="InterPro" id="IPR058257">
    <property type="entry name" value="CorA-like_dom"/>
</dbReference>
<gene>
    <name evidence="4" type="ORF">BU23DRAFT_221242</name>
</gene>
<dbReference type="Gene3D" id="1.20.58.340">
    <property type="entry name" value="Magnesium transport protein CorA, transmembrane region"/>
    <property type="match status" value="1"/>
</dbReference>
<organism evidence="4 5">
    <name type="scientific">Bimuria novae-zelandiae CBS 107.79</name>
    <dbReference type="NCBI Taxonomy" id="1447943"/>
    <lineage>
        <taxon>Eukaryota</taxon>
        <taxon>Fungi</taxon>
        <taxon>Dikarya</taxon>
        <taxon>Ascomycota</taxon>
        <taxon>Pezizomycotina</taxon>
        <taxon>Dothideomycetes</taxon>
        <taxon>Pleosporomycetidae</taxon>
        <taxon>Pleosporales</taxon>
        <taxon>Massarineae</taxon>
        <taxon>Didymosphaeriaceae</taxon>
        <taxon>Bimuria</taxon>
    </lineage>
</organism>
<feature type="region of interest" description="Disordered" evidence="1">
    <location>
        <begin position="350"/>
        <end position="381"/>
    </location>
</feature>
<evidence type="ECO:0000313" key="4">
    <source>
        <dbReference type="EMBL" id="KAF1978303.1"/>
    </source>
</evidence>
<evidence type="ECO:0000256" key="1">
    <source>
        <dbReference type="SAM" id="MobiDB-lite"/>
    </source>
</evidence>
<dbReference type="EMBL" id="ML976660">
    <property type="protein sequence ID" value="KAF1978303.1"/>
    <property type="molecule type" value="Genomic_DNA"/>
</dbReference>
<accession>A0A6A5VKS8</accession>
<feature type="transmembrane region" description="Helical" evidence="2">
    <location>
        <begin position="559"/>
        <end position="580"/>
    </location>
</feature>